<keyword evidence="3" id="KW-1185">Reference proteome</keyword>
<evidence type="ECO:0000313" key="3">
    <source>
        <dbReference type="Proteomes" id="UP000299102"/>
    </source>
</evidence>
<feature type="region of interest" description="Disordered" evidence="1">
    <location>
        <begin position="99"/>
        <end position="119"/>
    </location>
</feature>
<dbReference type="Proteomes" id="UP000299102">
    <property type="component" value="Unassembled WGS sequence"/>
</dbReference>
<evidence type="ECO:0000313" key="2">
    <source>
        <dbReference type="EMBL" id="GBP29126.1"/>
    </source>
</evidence>
<dbReference type="AlphaFoldDB" id="A0A4C1UT12"/>
<proteinExistence type="predicted"/>
<sequence length="119" mass="13411">MRRRSGGGLVVVDVACEPQGDAQNKLRTNMETMHVYNLHTHENEHSDNDFVAALRRYRSPCRVVIATHNDTGEVLSDRAEVVLHSVFDAAFPNLDAVHRIESGPAPPRPRRRTPADVRY</sequence>
<organism evidence="2 3">
    <name type="scientific">Eumeta variegata</name>
    <name type="common">Bagworm moth</name>
    <name type="synonym">Eumeta japonica</name>
    <dbReference type="NCBI Taxonomy" id="151549"/>
    <lineage>
        <taxon>Eukaryota</taxon>
        <taxon>Metazoa</taxon>
        <taxon>Ecdysozoa</taxon>
        <taxon>Arthropoda</taxon>
        <taxon>Hexapoda</taxon>
        <taxon>Insecta</taxon>
        <taxon>Pterygota</taxon>
        <taxon>Neoptera</taxon>
        <taxon>Endopterygota</taxon>
        <taxon>Lepidoptera</taxon>
        <taxon>Glossata</taxon>
        <taxon>Ditrysia</taxon>
        <taxon>Tineoidea</taxon>
        <taxon>Psychidae</taxon>
        <taxon>Oiketicinae</taxon>
        <taxon>Eumeta</taxon>
    </lineage>
</organism>
<reference evidence="2 3" key="1">
    <citation type="journal article" date="2019" name="Commun. Biol.">
        <title>The bagworm genome reveals a unique fibroin gene that provides high tensile strength.</title>
        <authorList>
            <person name="Kono N."/>
            <person name="Nakamura H."/>
            <person name="Ohtoshi R."/>
            <person name="Tomita M."/>
            <person name="Numata K."/>
            <person name="Arakawa K."/>
        </authorList>
    </citation>
    <scope>NUCLEOTIDE SEQUENCE [LARGE SCALE GENOMIC DNA]</scope>
</reference>
<accession>A0A4C1UT12</accession>
<evidence type="ECO:0000256" key="1">
    <source>
        <dbReference type="SAM" id="MobiDB-lite"/>
    </source>
</evidence>
<comment type="caution">
    <text evidence="2">The sequence shown here is derived from an EMBL/GenBank/DDBJ whole genome shotgun (WGS) entry which is preliminary data.</text>
</comment>
<name>A0A4C1UT12_EUMVA</name>
<protein>
    <submittedName>
        <fullName evidence="2">Uncharacterized protein</fullName>
    </submittedName>
</protein>
<gene>
    <name evidence="2" type="ORF">EVAR_17663_1</name>
</gene>
<dbReference type="EMBL" id="BGZK01000216">
    <property type="protein sequence ID" value="GBP29126.1"/>
    <property type="molecule type" value="Genomic_DNA"/>
</dbReference>